<protein>
    <recommendedName>
        <fullName evidence="4">N-acetyltransferase domain-containing protein</fullName>
    </recommendedName>
</protein>
<reference evidence="7 8" key="1">
    <citation type="submission" date="2019-03" db="EMBL/GenBank/DDBJ databases">
        <title>Sequencing 23 genomes of Wallemia ichthyophaga.</title>
        <authorList>
            <person name="Gostincar C."/>
        </authorList>
    </citation>
    <scope>NUCLEOTIDE SEQUENCE [LARGE SCALE GENOMIC DNA]</scope>
    <source>
        <strain evidence="6 8">EXF-6200</strain>
        <strain evidence="5 7">EXF-8621</strain>
    </source>
</reference>
<evidence type="ECO:0000313" key="7">
    <source>
        <dbReference type="Proteomes" id="UP000306954"/>
    </source>
</evidence>
<evidence type="ECO:0000313" key="5">
    <source>
        <dbReference type="EMBL" id="TIB14278.1"/>
    </source>
</evidence>
<dbReference type="GO" id="GO:0004596">
    <property type="term" value="F:protein-N-terminal amino-acid acetyltransferase activity"/>
    <property type="evidence" value="ECO:0007669"/>
    <property type="project" value="InterPro"/>
</dbReference>
<dbReference type="Proteomes" id="UP000310689">
    <property type="component" value="Unassembled WGS sequence"/>
</dbReference>
<dbReference type="OMA" id="LCIFARH"/>
<dbReference type="PANTHER" id="PTHR45896:SF1">
    <property type="entry name" value="N-ALPHA-ACETYLTRANSFERASE 30"/>
    <property type="match status" value="1"/>
</dbReference>
<gene>
    <name evidence="6" type="ORF">E3P86_03988</name>
    <name evidence="5" type="ORF">E3P90_01327</name>
</gene>
<dbReference type="PROSITE" id="PS51186">
    <property type="entry name" value="GNAT"/>
    <property type="match status" value="1"/>
</dbReference>
<sequence>MSNTAITYTQYHDERQLASIMDLIDTELSEPYINMTYRYFVHTWPQLTFLAHDHTTAQSQSQSLAQNSALAVGVVVCKQERHKSGLMRGYIAMLSVRTDYRKRGIATKLVRMAIDAMISGGAEEIVLETEVDNSTSIAFYKRLGFMAEKRLYRFYMNGKDAFRLCLPVVEGEDKYG</sequence>
<dbReference type="CDD" id="cd04301">
    <property type="entry name" value="NAT_SF"/>
    <property type="match status" value="1"/>
</dbReference>
<organism evidence="5 7">
    <name type="scientific">Wallemia ichthyophaga</name>
    <dbReference type="NCBI Taxonomy" id="245174"/>
    <lineage>
        <taxon>Eukaryota</taxon>
        <taxon>Fungi</taxon>
        <taxon>Dikarya</taxon>
        <taxon>Basidiomycota</taxon>
        <taxon>Wallemiomycotina</taxon>
        <taxon>Wallemiomycetes</taxon>
        <taxon>Wallemiales</taxon>
        <taxon>Wallemiaceae</taxon>
        <taxon>Wallemia</taxon>
    </lineage>
</organism>
<dbReference type="SUPFAM" id="SSF55729">
    <property type="entry name" value="Acyl-CoA N-acyltransferases (Nat)"/>
    <property type="match status" value="1"/>
</dbReference>
<accession>A0A4T0LH30</accession>
<evidence type="ECO:0000256" key="2">
    <source>
        <dbReference type="ARBA" id="ARBA00023315"/>
    </source>
</evidence>
<dbReference type="GO" id="GO:0031417">
    <property type="term" value="C:NatC complex"/>
    <property type="evidence" value="ECO:0007669"/>
    <property type="project" value="TreeGrafter"/>
</dbReference>
<dbReference type="AlphaFoldDB" id="A0A4T0LH30"/>
<dbReference type="InterPro" id="IPR044542">
    <property type="entry name" value="NAA30-like"/>
</dbReference>
<evidence type="ECO:0000259" key="4">
    <source>
        <dbReference type="PROSITE" id="PS51186"/>
    </source>
</evidence>
<keyword evidence="2" id="KW-0012">Acyltransferase</keyword>
<dbReference type="PANTHER" id="PTHR45896">
    <property type="entry name" value="N-ALPHA-ACETYLTRANSFERASE 30"/>
    <property type="match status" value="1"/>
</dbReference>
<dbReference type="Pfam" id="PF00583">
    <property type="entry name" value="Acetyltransf_1"/>
    <property type="match status" value="1"/>
</dbReference>
<feature type="domain" description="N-acetyltransferase" evidence="4">
    <location>
        <begin position="6"/>
        <end position="169"/>
    </location>
</feature>
<proteinExistence type="inferred from homology"/>
<comment type="similarity">
    <text evidence="3">Belongs to the acetyltransferase family. MAK3 subfamily.</text>
</comment>
<name>A0A4T0LH30_WALIC</name>
<evidence type="ECO:0000256" key="3">
    <source>
        <dbReference type="ARBA" id="ARBA00024025"/>
    </source>
</evidence>
<dbReference type="Proteomes" id="UP000306954">
    <property type="component" value="Unassembled WGS sequence"/>
</dbReference>
<dbReference type="Gene3D" id="3.40.630.30">
    <property type="match status" value="1"/>
</dbReference>
<comment type="caution">
    <text evidence="5">The sequence shown here is derived from an EMBL/GenBank/DDBJ whole genome shotgun (WGS) entry which is preliminary data.</text>
</comment>
<evidence type="ECO:0000313" key="6">
    <source>
        <dbReference type="EMBL" id="TIB27854.1"/>
    </source>
</evidence>
<dbReference type="InterPro" id="IPR000182">
    <property type="entry name" value="GNAT_dom"/>
</dbReference>
<evidence type="ECO:0000313" key="8">
    <source>
        <dbReference type="Proteomes" id="UP000310689"/>
    </source>
</evidence>
<dbReference type="InterPro" id="IPR016181">
    <property type="entry name" value="Acyl_CoA_acyltransferase"/>
</dbReference>
<evidence type="ECO:0000256" key="1">
    <source>
        <dbReference type="ARBA" id="ARBA00022679"/>
    </source>
</evidence>
<keyword evidence="1" id="KW-0808">Transferase</keyword>
<dbReference type="EMBL" id="SPOI01000391">
    <property type="protein sequence ID" value="TIB27854.1"/>
    <property type="molecule type" value="Genomic_DNA"/>
</dbReference>
<dbReference type="EMBL" id="SPOF01000011">
    <property type="protein sequence ID" value="TIB14278.1"/>
    <property type="molecule type" value="Genomic_DNA"/>
</dbReference>